<evidence type="ECO:0000313" key="1">
    <source>
        <dbReference type="EMBL" id="CAD6189786.1"/>
    </source>
</evidence>
<accession>A0A8S1H0K7</accession>
<keyword evidence="2" id="KW-1185">Reference proteome</keyword>
<proteinExistence type="predicted"/>
<dbReference type="AlphaFoldDB" id="A0A8S1H0K7"/>
<reference evidence="1" key="1">
    <citation type="submission" date="2020-10" db="EMBL/GenBank/DDBJ databases">
        <authorList>
            <person name="Kikuchi T."/>
        </authorList>
    </citation>
    <scope>NUCLEOTIDE SEQUENCE</scope>
    <source>
        <strain evidence="1">NKZ352</strain>
    </source>
</reference>
<comment type="caution">
    <text evidence="1">The sequence shown here is derived from an EMBL/GenBank/DDBJ whole genome shotgun (WGS) entry which is preliminary data.</text>
</comment>
<dbReference type="EMBL" id="CAJGYM010000012">
    <property type="protein sequence ID" value="CAD6189786.1"/>
    <property type="molecule type" value="Genomic_DNA"/>
</dbReference>
<protein>
    <submittedName>
        <fullName evidence="1">Uncharacterized protein</fullName>
    </submittedName>
</protein>
<organism evidence="1 2">
    <name type="scientific">Caenorhabditis auriculariae</name>
    <dbReference type="NCBI Taxonomy" id="2777116"/>
    <lineage>
        <taxon>Eukaryota</taxon>
        <taxon>Metazoa</taxon>
        <taxon>Ecdysozoa</taxon>
        <taxon>Nematoda</taxon>
        <taxon>Chromadorea</taxon>
        <taxon>Rhabditida</taxon>
        <taxon>Rhabditina</taxon>
        <taxon>Rhabditomorpha</taxon>
        <taxon>Rhabditoidea</taxon>
        <taxon>Rhabditidae</taxon>
        <taxon>Peloderinae</taxon>
        <taxon>Caenorhabditis</taxon>
    </lineage>
</organism>
<gene>
    <name evidence="1" type="ORF">CAUJ_LOCUS5705</name>
</gene>
<name>A0A8S1H0K7_9PELO</name>
<dbReference type="Proteomes" id="UP000835052">
    <property type="component" value="Unassembled WGS sequence"/>
</dbReference>
<evidence type="ECO:0000313" key="2">
    <source>
        <dbReference type="Proteomes" id="UP000835052"/>
    </source>
</evidence>
<sequence>MTHFYRLAKWLGLAAKPRAAFPILHFCYNIVNVSRLERRGRRGRGGTRSVNSEYEERIRGNFQIAWITNVCTDAEPKIVNSNGQLSMTFENDQAEHLGNGSFQIGDFGPISDPDKLARPDHNAQIKVRFANSCWEIEDVQVNAVPSFEERETVKDYLDREYRKNELIDNLGGFKDVEVGVQLLPAGAYKSIEITKKRNSRWQVQSAKLYENTTMENGLVVGAENNEKGIKWHIWTPGCAPGVVGIVKYLDSKVDDVKIGSEVEIVVQKSEFGKRKSSNFVIAWITRYRSYNQYFGTNQEITIRKQKISSIDGTRDKNYEIEGHWPVSDPNNLVRQTGIEYSLIKIKYISGSAQITRAMVNEVDEQLQEALAKLMRSEMICSVCVADDNGLEEARNILCGYIGIAENVFDS</sequence>